<keyword evidence="4 8" id="KW-1003">Cell membrane</keyword>
<dbReference type="PANTHER" id="PTHR30330:SF3">
    <property type="entry name" value="TRANSCRIPTIONAL REGULATOR, LRP FAMILY"/>
    <property type="match status" value="1"/>
</dbReference>
<proteinExistence type="inferred from homology"/>
<feature type="transmembrane region" description="Helical" evidence="8">
    <location>
        <begin position="423"/>
        <end position="441"/>
    </location>
</feature>
<evidence type="ECO:0000256" key="7">
    <source>
        <dbReference type="ARBA" id="ARBA00023136"/>
    </source>
</evidence>
<evidence type="ECO:0000256" key="3">
    <source>
        <dbReference type="ARBA" id="ARBA00022448"/>
    </source>
</evidence>
<dbReference type="Pfam" id="PF01235">
    <property type="entry name" value="Na_Ala_symp"/>
    <property type="match status" value="1"/>
</dbReference>
<comment type="caution">
    <text evidence="9">The sequence shown here is derived from an EMBL/GenBank/DDBJ whole genome shotgun (WGS) entry which is preliminary data.</text>
</comment>
<feature type="transmembrane region" description="Helical" evidence="8">
    <location>
        <begin position="352"/>
        <end position="374"/>
    </location>
</feature>
<reference evidence="9 10" key="1">
    <citation type="submission" date="2019-08" db="EMBL/GenBank/DDBJ databases">
        <title>In-depth cultivation of the pig gut microbiome towards novel bacterial diversity and tailored functional studies.</title>
        <authorList>
            <person name="Wylensek D."/>
            <person name="Hitch T.C.A."/>
            <person name="Clavel T."/>
        </authorList>
    </citation>
    <scope>NUCLEOTIDE SEQUENCE [LARGE SCALE GENOMIC DNA]</scope>
    <source>
        <strain evidence="9 10">SM-530-WT-4B</strain>
    </source>
</reference>
<organism evidence="9 10">
    <name type="scientific">Pyramidobacter porci</name>
    <dbReference type="NCBI Taxonomy" id="2605789"/>
    <lineage>
        <taxon>Bacteria</taxon>
        <taxon>Thermotogati</taxon>
        <taxon>Synergistota</taxon>
        <taxon>Synergistia</taxon>
        <taxon>Synergistales</taxon>
        <taxon>Dethiosulfovibrionaceae</taxon>
        <taxon>Pyramidobacter</taxon>
    </lineage>
</organism>
<dbReference type="AlphaFoldDB" id="A0A6L5YE73"/>
<comment type="similarity">
    <text evidence="2 8">Belongs to the alanine or glycine:cation symporter (AGCS) (TC 2.A.25) family.</text>
</comment>
<keyword evidence="10" id="KW-1185">Reference proteome</keyword>
<evidence type="ECO:0000256" key="1">
    <source>
        <dbReference type="ARBA" id="ARBA00004651"/>
    </source>
</evidence>
<dbReference type="RefSeq" id="WP_154529026.1">
    <property type="nucleotide sequence ID" value="NZ_VUNH01000008.1"/>
</dbReference>
<dbReference type="InterPro" id="IPR001463">
    <property type="entry name" value="Na/Ala_symport"/>
</dbReference>
<feature type="transmembrane region" description="Helical" evidence="8">
    <location>
        <begin position="12"/>
        <end position="35"/>
    </location>
</feature>
<feature type="transmembrane region" description="Helical" evidence="8">
    <location>
        <begin position="302"/>
        <end position="325"/>
    </location>
</feature>
<feature type="transmembrane region" description="Helical" evidence="8">
    <location>
        <begin position="381"/>
        <end position="403"/>
    </location>
</feature>
<evidence type="ECO:0000256" key="2">
    <source>
        <dbReference type="ARBA" id="ARBA00009261"/>
    </source>
</evidence>
<feature type="transmembrane region" description="Helical" evidence="8">
    <location>
        <begin position="247"/>
        <end position="267"/>
    </location>
</feature>
<dbReference type="GO" id="GO:0005283">
    <property type="term" value="F:amino acid:sodium symporter activity"/>
    <property type="evidence" value="ECO:0007669"/>
    <property type="project" value="InterPro"/>
</dbReference>
<keyword evidence="6 8" id="KW-1133">Transmembrane helix</keyword>
<name>A0A6L5YE73_9BACT</name>
<dbReference type="Proteomes" id="UP000473699">
    <property type="component" value="Unassembled WGS sequence"/>
</dbReference>
<dbReference type="GO" id="GO:0005886">
    <property type="term" value="C:plasma membrane"/>
    <property type="evidence" value="ECO:0007669"/>
    <property type="project" value="UniProtKB-SubCell"/>
</dbReference>
<evidence type="ECO:0000256" key="8">
    <source>
        <dbReference type="RuleBase" id="RU363064"/>
    </source>
</evidence>
<keyword evidence="5 8" id="KW-0812">Transmembrane</keyword>
<dbReference type="PANTHER" id="PTHR30330">
    <property type="entry name" value="AGSS FAMILY TRANSPORTER, SODIUM-ALANINE"/>
    <property type="match status" value="1"/>
</dbReference>
<keyword evidence="8" id="KW-0769">Symport</keyword>
<feature type="transmembrane region" description="Helical" evidence="8">
    <location>
        <begin position="216"/>
        <end position="235"/>
    </location>
</feature>
<evidence type="ECO:0000256" key="4">
    <source>
        <dbReference type="ARBA" id="ARBA00022475"/>
    </source>
</evidence>
<accession>A0A6L5YE73</accession>
<dbReference type="PRINTS" id="PR00175">
    <property type="entry name" value="NAALASMPORT"/>
</dbReference>
<keyword evidence="3 8" id="KW-0813">Transport</keyword>
<gene>
    <name evidence="9" type="ORF">FYJ74_07835</name>
</gene>
<keyword evidence="7 8" id="KW-0472">Membrane</keyword>
<evidence type="ECO:0000256" key="5">
    <source>
        <dbReference type="ARBA" id="ARBA00022692"/>
    </source>
</evidence>
<feature type="transmembrane region" description="Helical" evidence="8">
    <location>
        <begin position="150"/>
        <end position="169"/>
    </location>
</feature>
<dbReference type="NCBIfam" id="TIGR00835">
    <property type="entry name" value="agcS"/>
    <property type="match status" value="1"/>
</dbReference>
<evidence type="ECO:0000256" key="6">
    <source>
        <dbReference type="ARBA" id="ARBA00022989"/>
    </source>
</evidence>
<evidence type="ECO:0000313" key="10">
    <source>
        <dbReference type="Proteomes" id="UP000473699"/>
    </source>
</evidence>
<feature type="transmembrane region" description="Helical" evidence="8">
    <location>
        <begin position="181"/>
        <end position="204"/>
    </location>
</feature>
<sequence>MSKFLNWLAGELWGWPMMILIFLCGLIFGLGTGFFQVRKLPYVLKETLGKCFRKDALEGEGTITPLQAVSSALAGCIGNGNIAGVATAIATGGPGAVFWMWIMGLFGMMTKFVEVVLAVHFREQTESGAFYGGPMYYIEKGMGRKWKPLATFYGVMMIVGALGTAVWVQPHTMASALKSTFGIPPLATVVCAVILTALVCFGGFKRIGRFAESIMPYFVVVYTVFSLGVIFTNIARLPEVAGMIFKYAFTPHAAVGGFAGGTMILAVRYGAARGVFSNEAGLGTASMVHATSITKHPCRQGLYGIVEVFVDTIVMCSMTAFVILLSAPDVWSSGLNGIALTISAFDTLYGKFGAWIVSISVMLAALTTMIGYYFEYKTSVVYVFGEKNMGIFNIFWLIPPFVAVTQDVDLVWTIVDISTGIEGIPNMIAMLALAPIFFKVYKQWIKDGNL</sequence>
<comment type="subcellular location">
    <subcellularLocation>
        <location evidence="1 8">Cell membrane</location>
        <topology evidence="1 8">Multi-pass membrane protein</topology>
    </subcellularLocation>
</comment>
<evidence type="ECO:0000313" key="9">
    <source>
        <dbReference type="EMBL" id="MST55937.1"/>
    </source>
</evidence>
<dbReference type="Gene3D" id="1.20.1740.10">
    <property type="entry name" value="Amino acid/polyamine transporter I"/>
    <property type="match status" value="1"/>
</dbReference>
<protein>
    <submittedName>
        <fullName evidence="9">Sodium:alanine symporter family protein</fullName>
    </submittedName>
</protein>
<dbReference type="EMBL" id="VUNH01000008">
    <property type="protein sequence ID" value="MST55937.1"/>
    <property type="molecule type" value="Genomic_DNA"/>
</dbReference>